<accession>A0A9Q0M0J2</accession>
<keyword evidence="2" id="KW-1185">Reference proteome</keyword>
<evidence type="ECO:0000313" key="2">
    <source>
        <dbReference type="Proteomes" id="UP001142055"/>
    </source>
</evidence>
<comment type="caution">
    <text evidence="1">The sequence shown here is derived from an EMBL/GenBank/DDBJ whole genome shotgun (WGS) entry which is preliminary data.</text>
</comment>
<name>A0A9Q0M0J2_BLOTA</name>
<organism evidence="1 2">
    <name type="scientific">Blomia tropicalis</name>
    <name type="common">Mite</name>
    <dbReference type="NCBI Taxonomy" id="40697"/>
    <lineage>
        <taxon>Eukaryota</taxon>
        <taxon>Metazoa</taxon>
        <taxon>Ecdysozoa</taxon>
        <taxon>Arthropoda</taxon>
        <taxon>Chelicerata</taxon>
        <taxon>Arachnida</taxon>
        <taxon>Acari</taxon>
        <taxon>Acariformes</taxon>
        <taxon>Sarcoptiformes</taxon>
        <taxon>Astigmata</taxon>
        <taxon>Glycyphagoidea</taxon>
        <taxon>Echimyopodidae</taxon>
        <taxon>Blomia</taxon>
    </lineage>
</organism>
<gene>
    <name evidence="1" type="ORF">RDWZM_007908</name>
</gene>
<protein>
    <submittedName>
        <fullName evidence="1">Uncharacterized protein</fullName>
    </submittedName>
</protein>
<proteinExistence type="predicted"/>
<sequence>MSYDNSELLKKLGVTVPTEEMGKFLNHFSPELLRDIAKTAMDCTRLGLRNVEPFENKDTISTNILTQFQAIFNSIGDTAIDNEIAATESSLAEIERLKSYLIDKELNNKKIELDENQIKVKVDNYLKNEKLREEFAQLCKSKENKIDFEQAFLAEELSKNEALKAKLAKLKETYPSCLEHVDSNEKLLQEIRDIQSFIAKEGKFY</sequence>
<evidence type="ECO:0000313" key="1">
    <source>
        <dbReference type="EMBL" id="KAJ6216751.1"/>
    </source>
</evidence>
<dbReference type="AlphaFoldDB" id="A0A9Q0M0J2"/>
<dbReference type="EMBL" id="JAPWDV010000003">
    <property type="protein sequence ID" value="KAJ6216751.1"/>
    <property type="molecule type" value="Genomic_DNA"/>
</dbReference>
<dbReference type="Proteomes" id="UP001142055">
    <property type="component" value="Chromosome 3"/>
</dbReference>
<reference evidence="1" key="1">
    <citation type="submission" date="2022-12" db="EMBL/GenBank/DDBJ databases">
        <title>Genome assemblies of Blomia tropicalis.</title>
        <authorList>
            <person name="Cui Y."/>
        </authorList>
    </citation>
    <scope>NUCLEOTIDE SEQUENCE</scope>
    <source>
        <tissue evidence="1">Adult mites</tissue>
    </source>
</reference>